<sequence>MSQTSKPSSDKKNDRGGEWTHVCRRVPWCARPPSPRGCDASVLAASGLSSERSAHGGRQRRQAPGVRHGMAPLRRGPR</sequence>
<name>A0ABN9YJ10_9DINO</name>
<feature type="non-terminal residue" evidence="2">
    <location>
        <position position="78"/>
    </location>
</feature>
<keyword evidence="3" id="KW-1185">Reference proteome</keyword>
<evidence type="ECO:0000313" key="3">
    <source>
        <dbReference type="Proteomes" id="UP001189429"/>
    </source>
</evidence>
<protein>
    <submittedName>
        <fullName evidence="2">Uncharacterized protein</fullName>
    </submittedName>
</protein>
<evidence type="ECO:0000313" key="2">
    <source>
        <dbReference type="EMBL" id="CAK0911174.1"/>
    </source>
</evidence>
<dbReference type="Proteomes" id="UP001189429">
    <property type="component" value="Unassembled WGS sequence"/>
</dbReference>
<comment type="caution">
    <text evidence="2">The sequence shown here is derived from an EMBL/GenBank/DDBJ whole genome shotgun (WGS) entry which is preliminary data.</text>
</comment>
<feature type="region of interest" description="Disordered" evidence="1">
    <location>
        <begin position="47"/>
        <end position="78"/>
    </location>
</feature>
<reference evidence="2" key="1">
    <citation type="submission" date="2023-10" db="EMBL/GenBank/DDBJ databases">
        <authorList>
            <person name="Chen Y."/>
            <person name="Shah S."/>
            <person name="Dougan E. K."/>
            <person name="Thang M."/>
            <person name="Chan C."/>
        </authorList>
    </citation>
    <scope>NUCLEOTIDE SEQUENCE [LARGE SCALE GENOMIC DNA]</scope>
</reference>
<organism evidence="2 3">
    <name type="scientific">Prorocentrum cordatum</name>
    <dbReference type="NCBI Taxonomy" id="2364126"/>
    <lineage>
        <taxon>Eukaryota</taxon>
        <taxon>Sar</taxon>
        <taxon>Alveolata</taxon>
        <taxon>Dinophyceae</taxon>
        <taxon>Prorocentrales</taxon>
        <taxon>Prorocentraceae</taxon>
        <taxon>Prorocentrum</taxon>
    </lineage>
</organism>
<gene>
    <name evidence="2" type="ORF">PCOR1329_LOCUS85130</name>
</gene>
<accession>A0ABN9YJ10</accession>
<proteinExistence type="predicted"/>
<dbReference type="EMBL" id="CAUYUJ010022531">
    <property type="protein sequence ID" value="CAK0911174.1"/>
    <property type="molecule type" value="Genomic_DNA"/>
</dbReference>
<evidence type="ECO:0000256" key="1">
    <source>
        <dbReference type="SAM" id="MobiDB-lite"/>
    </source>
</evidence>